<dbReference type="Proteomes" id="UP000285794">
    <property type="component" value="Unassembled WGS sequence"/>
</dbReference>
<proteinExistence type="predicted"/>
<dbReference type="AlphaFoldDB" id="A0A425Y8D9"/>
<dbReference type="Gene3D" id="1.25.40.10">
    <property type="entry name" value="Tetratricopeptide repeat domain"/>
    <property type="match status" value="3"/>
</dbReference>
<evidence type="ECO:0000313" key="2">
    <source>
        <dbReference type="Proteomes" id="UP000285794"/>
    </source>
</evidence>
<name>A0A425Y8D9_9BACT</name>
<dbReference type="SUPFAM" id="SSF48452">
    <property type="entry name" value="TPR-like"/>
    <property type="match status" value="2"/>
</dbReference>
<keyword evidence="2" id="KW-1185">Reference proteome</keyword>
<dbReference type="EMBL" id="QQWG01000001">
    <property type="protein sequence ID" value="RRG24845.1"/>
    <property type="molecule type" value="Genomic_DNA"/>
</dbReference>
<organism evidence="1 2">
    <name type="scientific">Ancylomarina euxinus</name>
    <dbReference type="NCBI Taxonomy" id="2283627"/>
    <lineage>
        <taxon>Bacteria</taxon>
        <taxon>Pseudomonadati</taxon>
        <taxon>Bacteroidota</taxon>
        <taxon>Bacteroidia</taxon>
        <taxon>Marinilabiliales</taxon>
        <taxon>Marinifilaceae</taxon>
        <taxon>Ancylomarina</taxon>
    </lineage>
</organism>
<evidence type="ECO:0008006" key="3">
    <source>
        <dbReference type="Google" id="ProtNLM"/>
    </source>
</evidence>
<comment type="caution">
    <text evidence="1">The sequence shown here is derived from an EMBL/GenBank/DDBJ whole genome shotgun (WGS) entry which is preliminary data.</text>
</comment>
<reference evidence="1 2" key="1">
    <citation type="submission" date="2018-07" db="EMBL/GenBank/DDBJ databases">
        <title>Draft genome sequence of Ancylomarina sp. M1P.</title>
        <authorList>
            <person name="Yadav S."/>
            <person name="Villanueva L."/>
            <person name="Damste J.S.S."/>
        </authorList>
    </citation>
    <scope>NUCLEOTIDE SEQUENCE [LARGE SCALE GENOMIC DNA]</scope>
    <source>
        <strain evidence="1 2">M1P</strain>
    </source>
</reference>
<gene>
    <name evidence="1" type="ORF">DWB61_02220</name>
</gene>
<dbReference type="InterPro" id="IPR011990">
    <property type="entry name" value="TPR-like_helical_dom_sf"/>
</dbReference>
<evidence type="ECO:0000313" key="1">
    <source>
        <dbReference type="EMBL" id="RRG24845.1"/>
    </source>
</evidence>
<sequence>MFAQERNSQLAYRYFQDKEYEAASGIFNELYQTSKSKSYFTYYITCLLKLENYTKAEKAVKKEIRTYPDDKVFQIELGYIYKISGEVNKANKQYNKTIENIIPNKREYITVANALRGKGEHELAIKTYEQGRKILKQEHLFHFEIANILMFQRNFTQMLDEYMIALSVTPEILQQIQNQLQSALSQDINSDLNQILKTKLISQVQNSKNNIVFKELLLWYYTQKKQFDLAFSLAQSIDLIKNNGGEKLSLLAKIAMDNKDYLIAQQCYKLIIEKGTKSKYYNNALIGELESIHLSLESNIETKLKDWQALSEAYTSYFKSIKDINQSIHTLIRFANLSAFKLKAIGKATSLLNTALEGRNVKQSDKANIKLELADITLLDNKKWDAILLYSQIEQKNKNNPIGYEAKLKKAKVSYYLGELDWAKAQLNVLKGSTSKLIANDALDLSQLISDNTTLDSTYSAMKYFAEVDLLIFQDQVDSAKIMLNGFFKRFPGHSLSDEVHYRIYEIHHSQQHYQEAINELNIIIKEHPYENLAAKALYKQAKLFELQDRISESGINYKKIIVDYPESIYSVEARERYTNIRNSNSQ</sequence>
<accession>A0A425Y8D9</accession>
<protein>
    <recommendedName>
        <fullName evidence="3">Outer membrane protein assembly factor BamD</fullName>
    </recommendedName>
</protein>